<dbReference type="Proteomes" id="UP000245626">
    <property type="component" value="Unassembled WGS sequence"/>
</dbReference>
<accession>A0ACD0P7J3</accession>
<protein>
    <submittedName>
        <fullName evidence="1">Uncharacterized protein</fullName>
    </submittedName>
</protein>
<name>A0ACD0P7J3_9BASI</name>
<reference evidence="1 2" key="1">
    <citation type="journal article" date="2018" name="Mol. Biol. Evol.">
        <title>Broad Genomic Sampling Reveals a Smut Pathogenic Ancestry of the Fungal Clade Ustilaginomycotina.</title>
        <authorList>
            <person name="Kijpornyongpan T."/>
            <person name="Mondo S.J."/>
            <person name="Barry K."/>
            <person name="Sandor L."/>
            <person name="Lee J."/>
            <person name="Lipzen A."/>
            <person name="Pangilinan J."/>
            <person name="LaButti K."/>
            <person name="Hainaut M."/>
            <person name="Henrissat B."/>
            <person name="Grigoriev I.V."/>
            <person name="Spatafora J.W."/>
            <person name="Aime M.C."/>
        </authorList>
    </citation>
    <scope>NUCLEOTIDE SEQUENCE [LARGE SCALE GENOMIC DNA]</scope>
    <source>
        <strain evidence="1 2">SA 807</strain>
    </source>
</reference>
<evidence type="ECO:0000313" key="1">
    <source>
        <dbReference type="EMBL" id="PWN53919.1"/>
    </source>
</evidence>
<gene>
    <name evidence="1" type="ORF">IE53DRAFT_365939</name>
</gene>
<dbReference type="EMBL" id="KZ819704">
    <property type="protein sequence ID" value="PWN53919.1"/>
    <property type="molecule type" value="Genomic_DNA"/>
</dbReference>
<evidence type="ECO:0000313" key="2">
    <source>
        <dbReference type="Proteomes" id="UP000245626"/>
    </source>
</evidence>
<organism evidence="1 2">
    <name type="scientific">Violaceomyces palustris</name>
    <dbReference type="NCBI Taxonomy" id="1673888"/>
    <lineage>
        <taxon>Eukaryota</taxon>
        <taxon>Fungi</taxon>
        <taxon>Dikarya</taxon>
        <taxon>Basidiomycota</taxon>
        <taxon>Ustilaginomycotina</taxon>
        <taxon>Ustilaginomycetes</taxon>
        <taxon>Violaceomycetales</taxon>
        <taxon>Violaceomycetaceae</taxon>
        <taxon>Violaceomyces</taxon>
    </lineage>
</organism>
<proteinExistence type="predicted"/>
<keyword evidence="2" id="KW-1185">Reference proteome</keyword>
<sequence length="1012" mass="108085">MTPAQYQNDDVGGTISNDCSPSSGVEADKPIAKPTSDSVATSLKIAPDAAIAVGRVEPREEGRGSLVDTCSAEKVDQTLNAGQAPEAMDSAEKEMSKSAAELQGAQTSSQPTGIEVEGQAALDMPSSSLPISASQDTVATDGRKADSYCSPGEEQEQNVEDTANAKRPSLMPMESNKEVTEKEFIATQGARVGNRACDMETAEDRTAVVAPAQVSAGSQSEASKVVIPANATTEPDSPSQRGVPALKSLQAASGIHANKNNTSPDRSTAAEGHGEERQEGGPYAKVPEEGRKEEPKAVDPQKRIEGNGGNRDVQRVRGEGHTYEIQVMGMDKESDETRASEAGTTNSRLIATLGEGQKVTIGSQNAKENNSEESSATQKSDIAKGQAEKHHVVDPVWSEQPEARGLDQTTTGQKVPQGDGGNVPMDVEVGPAHVVRSSSVVSMDISPTATPQPDANGPVESERDPPVNLREVTMNRVKALIEPNEGVVESLIRKLNLASRIRQIQNKDFIIGSVVVSAKQLSMLANVNPVMISTELDDFLKAEENGQSWEMTPKVRAVVNLLYRIFVLGKFPCTGQGTLSPWVTGESGQPPAIKILTKSKVEEVSPSLTQASSSQGPVAKKKKAVKPAQVIGWENIYTKSSKVPGSSKQGVGKRAVRETSSVQSGETSSNHLKAGSLKNALGSGGSQPGPVQSSSSSKKRKAASPEPESSPSELTADDAHFLERRVSKLDPNDSDRIKVAELIQLRLNTMQELGQAIKIRLSKKLRDEVKSLAKAWHREKETVVKASSPQVSLAVESERPNDKAAIKSTSPANLEAGPTVAPSENEKQQSEPVNFENERSKEKRPLLAKISAPGCSLAHAIELSDDSDNDRTQDRPFKPPGATVTQDIYKRPIPAHPIGGSAPVADTESRAPLHQQSRTIKQLLAMETLPRLLHTRSKDFEGSTGKELLRQVTSYEQVPDLMAKFSFMDLWNVVMSQPTVCEQIEKITHWQKGVGDGFFSEEAGGGGGGSDL</sequence>